<reference evidence="3" key="1">
    <citation type="journal article" date="2019" name="Environ. Microbiol.">
        <title>Fungal ecological strategies reflected in gene transcription - a case study of two litter decomposers.</title>
        <authorList>
            <person name="Barbi F."/>
            <person name="Kohler A."/>
            <person name="Barry K."/>
            <person name="Baskaran P."/>
            <person name="Daum C."/>
            <person name="Fauchery L."/>
            <person name="Ihrmark K."/>
            <person name="Kuo A."/>
            <person name="LaButti K."/>
            <person name="Lipzen A."/>
            <person name="Morin E."/>
            <person name="Grigoriev I.V."/>
            <person name="Henrissat B."/>
            <person name="Lindahl B."/>
            <person name="Martin F."/>
        </authorList>
    </citation>
    <scope>NUCLEOTIDE SEQUENCE</scope>
    <source>
        <strain evidence="3">JB14</strain>
    </source>
</reference>
<evidence type="ECO:0000313" key="3">
    <source>
        <dbReference type="EMBL" id="KAE9388644.1"/>
    </source>
</evidence>
<dbReference type="Proteomes" id="UP000799118">
    <property type="component" value="Unassembled WGS sequence"/>
</dbReference>
<evidence type="ECO:0000256" key="1">
    <source>
        <dbReference type="SAM" id="MobiDB-lite"/>
    </source>
</evidence>
<dbReference type="PANTHER" id="PTHR12271:SF40">
    <property type="entry name" value="POLY(A) RNA POLYMERASE GLD2"/>
    <property type="match status" value="1"/>
</dbReference>
<dbReference type="Pfam" id="PF22600">
    <property type="entry name" value="MTPAP-like_central"/>
    <property type="match status" value="1"/>
</dbReference>
<dbReference type="SUPFAM" id="SSF81301">
    <property type="entry name" value="Nucleotidyltransferase"/>
    <property type="match status" value="1"/>
</dbReference>
<protein>
    <submittedName>
        <fullName evidence="3">Nucleotidyltransferase</fullName>
    </submittedName>
</protein>
<proteinExistence type="predicted"/>
<organism evidence="3 4">
    <name type="scientific">Gymnopus androsaceus JB14</name>
    <dbReference type="NCBI Taxonomy" id="1447944"/>
    <lineage>
        <taxon>Eukaryota</taxon>
        <taxon>Fungi</taxon>
        <taxon>Dikarya</taxon>
        <taxon>Basidiomycota</taxon>
        <taxon>Agaricomycotina</taxon>
        <taxon>Agaricomycetes</taxon>
        <taxon>Agaricomycetidae</taxon>
        <taxon>Agaricales</taxon>
        <taxon>Marasmiineae</taxon>
        <taxon>Omphalotaceae</taxon>
        <taxon>Gymnopus</taxon>
    </lineage>
</organism>
<dbReference type="SUPFAM" id="SSF81631">
    <property type="entry name" value="PAP/OAS1 substrate-binding domain"/>
    <property type="match status" value="1"/>
</dbReference>
<dbReference type="InterPro" id="IPR054708">
    <property type="entry name" value="MTPAP-like_central"/>
</dbReference>
<dbReference type="OrthoDB" id="2274644at2759"/>
<dbReference type="CDD" id="cd05402">
    <property type="entry name" value="NT_PAP_TUTase"/>
    <property type="match status" value="1"/>
</dbReference>
<dbReference type="GO" id="GO:0010605">
    <property type="term" value="P:negative regulation of macromolecule metabolic process"/>
    <property type="evidence" value="ECO:0007669"/>
    <property type="project" value="UniProtKB-ARBA"/>
</dbReference>
<dbReference type="EMBL" id="ML769733">
    <property type="protein sequence ID" value="KAE9388644.1"/>
    <property type="molecule type" value="Genomic_DNA"/>
</dbReference>
<dbReference type="PANTHER" id="PTHR12271">
    <property type="entry name" value="POLY A POLYMERASE CID PAP -RELATED"/>
    <property type="match status" value="1"/>
</dbReference>
<gene>
    <name evidence="3" type="ORF">BT96DRAFT_1025351</name>
</gene>
<accession>A0A6A4GU35</accession>
<evidence type="ECO:0000259" key="2">
    <source>
        <dbReference type="Pfam" id="PF22600"/>
    </source>
</evidence>
<evidence type="ECO:0000313" key="4">
    <source>
        <dbReference type="Proteomes" id="UP000799118"/>
    </source>
</evidence>
<sequence length="533" mass="61659">MRYISRTRQIPFVERYLPQKTENAYKRWDLEIVKLSHFPSSLLGSRNPRARKDQLSSHWPKLSGRLLHLQAKPHSLSVSTNANPRNKYHKKKDPLKRDDNQTNPHPESFPEVVGNLLQDAQEVNNLPSSVIRDRYKTLSRVQALISDKYSSNYRVRLFGSTQYRVSSPSSDLDMVVLDHQNPQGLVKKQRSSYIYNINVLGGHLRRAGFENVRVIHAKVPIVKFKDPETGLEADININDRLGLFNSDLIKQYCDIYPLLRPMLAFIKSWAKPLGHNKPSTIDGSPTFSSYALALMTIATLQNMGLLPNLQDIHPNQKYDQLVWNKNGFHDVQFLRRRDWKPPFDLSLQEALYAWFRYWGTEYQYPGRQIVDIKIGFILPPLPSEDHTKEWKVRLIDPFIRSRVITKGITSAAVHRFSEDCQAIMYHLLPPDLAASTVDAKIADLRDSVRSSTRTQSIISHHTKVIESRRDLGQNYHDIITVEEEVIGFGLRKKVATSDDVPKKVEEEDEDKVLAEILAERPGRSWVRYRNYKY</sequence>
<dbReference type="InterPro" id="IPR043519">
    <property type="entry name" value="NT_sf"/>
</dbReference>
<dbReference type="GO" id="GO:0031123">
    <property type="term" value="P:RNA 3'-end processing"/>
    <property type="evidence" value="ECO:0007669"/>
    <property type="project" value="TreeGrafter"/>
</dbReference>
<feature type="domain" description="Poly(A) RNA polymerase mitochondrial-like central palm" evidence="2">
    <location>
        <begin position="120"/>
        <end position="253"/>
    </location>
</feature>
<feature type="region of interest" description="Disordered" evidence="1">
    <location>
        <begin position="74"/>
        <end position="110"/>
    </location>
</feature>
<dbReference type="GO" id="GO:0016779">
    <property type="term" value="F:nucleotidyltransferase activity"/>
    <property type="evidence" value="ECO:0007669"/>
    <property type="project" value="UniProtKB-ARBA"/>
</dbReference>
<keyword evidence="4" id="KW-1185">Reference proteome</keyword>
<name>A0A6A4GU35_9AGAR</name>
<dbReference type="AlphaFoldDB" id="A0A6A4GU35"/>
<dbReference type="Gene3D" id="3.30.460.10">
    <property type="entry name" value="Beta Polymerase, domain 2"/>
    <property type="match status" value="1"/>
</dbReference>
<dbReference type="Gene3D" id="1.10.1410.10">
    <property type="match status" value="1"/>
</dbReference>